<reference evidence="7" key="1">
    <citation type="submission" date="2015-07" db="EMBL/GenBank/DDBJ databases">
        <authorList>
            <person name="Rodrigo-Torres Lidia"/>
            <person name="Arahal R.David."/>
        </authorList>
    </citation>
    <scope>NUCLEOTIDE SEQUENCE [LARGE SCALE GENOMIC DNA]</scope>
    <source>
        <strain evidence="7">CECT 5096</strain>
    </source>
</reference>
<dbReference type="OrthoDB" id="7768317at2"/>
<keyword evidence="3" id="KW-0238">DNA-binding</keyword>
<dbReference type="STRING" id="311410.LA5095_05494"/>
<evidence type="ECO:0000256" key="2">
    <source>
        <dbReference type="ARBA" id="ARBA00023015"/>
    </source>
</evidence>
<feature type="domain" description="HTH lysR-type" evidence="5">
    <location>
        <begin position="4"/>
        <end position="61"/>
    </location>
</feature>
<dbReference type="Proteomes" id="UP000049983">
    <property type="component" value="Unassembled WGS sequence"/>
</dbReference>
<dbReference type="RefSeq" id="WP_055120921.1">
    <property type="nucleotide sequence ID" value="NZ_CXWA01000012.1"/>
</dbReference>
<gene>
    <name evidence="6" type="primary">gltC_11</name>
    <name evidence="6" type="ORF">LA5096_05848</name>
</gene>
<evidence type="ECO:0000256" key="3">
    <source>
        <dbReference type="ARBA" id="ARBA00023125"/>
    </source>
</evidence>
<dbReference type="AlphaFoldDB" id="A0A0M6ZJ19"/>
<dbReference type="InterPro" id="IPR036388">
    <property type="entry name" value="WH-like_DNA-bd_sf"/>
</dbReference>
<evidence type="ECO:0000313" key="6">
    <source>
        <dbReference type="EMBL" id="CTQ78817.1"/>
    </source>
</evidence>
<keyword evidence="4" id="KW-0804">Transcription</keyword>
<dbReference type="GO" id="GO:0003700">
    <property type="term" value="F:DNA-binding transcription factor activity"/>
    <property type="evidence" value="ECO:0007669"/>
    <property type="project" value="InterPro"/>
</dbReference>
<dbReference type="InterPro" id="IPR000847">
    <property type="entry name" value="LysR_HTH_N"/>
</dbReference>
<accession>A0A0M6ZJ19</accession>
<keyword evidence="7" id="KW-1185">Reference proteome</keyword>
<evidence type="ECO:0000259" key="5">
    <source>
        <dbReference type="PROSITE" id="PS50931"/>
    </source>
</evidence>
<evidence type="ECO:0000313" key="7">
    <source>
        <dbReference type="Proteomes" id="UP000049983"/>
    </source>
</evidence>
<proteinExistence type="inferred from homology"/>
<dbReference type="InterPro" id="IPR036390">
    <property type="entry name" value="WH_DNA-bd_sf"/>
</dbReference>
<dbReference type="Gene3D" id="3.40.190.290">
    <property type="match status" value="1"/>
</dbReference>
<evidence type="ECO:0000256" key="1">
    <source>
        <dbReference type="ARBA" id="ARBA00009437"/>
    </source>
</evidence>
<dbReference type="Pfam" id="PF03466">
    <property type="entry name" value="LysR_substrate"/>
    <property type="match status" value="1"/>
</dbReference>
<dbReference type="InterPro" id="IPR058163">
    <property type="entry name" value="LysR-type_TF_proteobact-type"/>
</dbReference>
<dbReference type="SUPFAM" id="SSF46785">
    <property type="entry name" value="Winged helix' DNA-binding domain"/>
    <property type="match status" value="1"/>
</dbReference>
<comment type="similarity">
    <text evidence="1">Belongs to the LysR transcriptional regulatory family.</text>
</comment>
<dbReference type="PANTHER" id="PTHR30537">
    <property type="entry name" value="HTH-TYPE TRANSCRIPTIONAL REGULATOR"/>
    <property type="match status" value="1"/>
</dbReference>
<dbReference type="EMBL" id="CXWC01000016">
    <property type="protein sequence ID" value="CTQ78817.1"/>
    <property type="molecule type" value="Genomic_DNA"/>
</dbReference>
<dbReference type="PROSITE" id="PS50931">
    <property type="entry name" value="HTH_LYSR"/>
    <property type="match status" value="1"/>
</dbReference>
<sequence>MHRIRWDDLQYVHAVADQGSLSAASRVLGVNHATVLRRIALLEAASEVKLFDRRNDGYRLRPEGRALLASLKLMDHASARIRRSLTSTSKGIEGTFRLATTDAIACLLLPGYLAALREVHPNINIEIAVSNDPIDLSLSGAEILIRPGTELPPELSGAKAGSVEFRAFGASGYLERNRDLTISEHKWLGVAPDFAKSTVGEWQLSSVGTRFEFSADSFLMLAALAAQGLGLALLPAFVGQKTDQLVPFGTIGGEPETGIWVATHKDFRQQRNIEALLGFFTSALAADTKQLNVIT</sequence>
<dbReference type="GO" id="GO:0006351">
    <property type="term" value="P:DNA-templated transcription"/>
    <property type="evidence" value="ECO:0007669"/>
    <property type="project" value="TreeGrafter"/>
</dbReference>
<protein>
    <submittedName>
        <fullName evidence="6">HTH-type transcriptional regulator GltC</fullName>
    </submittedName>
</protein>
<dbReference type="Pfam" id="PF00126">
    <property type="entry name" value="HTH_1"/>
    <property type="match status" value="1"/>
</dbReference>
<organism evidence="6 7">
    <name type="scientific">Roseibium album</name>
    <dbReference type="NCBI Taxonomy" id="311410"/>
    <lineage>
        <taxon>Bacteria</taxon>
        <taxon>Pseudomonadati</taxon>
        <taxon>Pseudomonadota</taxon>
        <taxon>Alphaproteobacteria</taxon>
        <taxon>Hyphomicrobiales</taxon>
        <taxon>Stappiaceae</taxon>
        <taxon>Roseibium</taxon>
    </lineage>
</organism>
<dbReference type="GeneID" id="97673087"/>
<dbReference type="SUPFAM" id="SSF53850">
    <property type="entry name" value="Periplasmic binding protein-like II"/>
    <property type="match status" value="1"/>
</dbReference>
<dbReference type="InterPro" id="IPR005119">
    <property type="entry name" value="LysR_subst-bd"/>
</dbReference>
<dbReference type="Gene3D" id="1.10.10.10">
    <property type="entry name" value="Winged helix-like DNA-binding domain superfamily/Winged helix DNA-binding domain"/>
    <property type="match status" value="1"/>
</dbReference>
<evidence type="ECO:0000256" key="4">
    <source>
        <dbReference type="ARBA" id="ARBA00023163"/>
    </source>
</evidence>
<dbReference type="GO" id="GO:0043565">
    <property type="term" value="F:sequence-specific DNA binding"/>
    <property type="evidence" value="ECO:0007669"/>
    <property type="project" value="TreeGrafter"/>
</dbReference>
<keyword evidence="2" id="KW-0805">Transcription regulation</keyword>
<dbReference type="PANTHER" id="PTHR30537:SF3">
    <property type="entry name" value="TRANSCRIPTIONAL REGULATORY PROTEIN"/>
    <property type="match status" value="1"/>
</dbReference>
<name>A0A0M6ZJ19_9HYPH</name>